<name>A0A0B1P3J3_UNCNE</name>
<feature type="coiled-coil region" evidence="6">
    <location>
        <begin position="785"/>
        <end position="833"/>
    </location>
</feature>
<evidence type="ECO:0000256" key="1">
    <source>
        <dbReference type="ARBA" id="ARBA00004267"/>
    </source>
</evidence>
<feature type="coiled-coil region" evidence="6">
    <location>
        <begin position="170"/>
        <end position="494"/>
    </location>
</feature>
<sequence>MVHAGIRGLDTPQTNLDDATYISGRHPEFDLSDEQSFEVPPKENNILEYKLQNIRRSRSNLRTPSNLPSLTNRTNLPGLGGGEFTPLLKNATRNSALRNEVRTPAFLKKRSLNSIHENLSPLPTSNTIESASRNYGPFISTPATQLNVSSTVSTPTLQKPSKSEKSHILHDGAQLSLREQEEAIDRIEKENFALKLKIFFLEEALLKAGPEYNEAALKENTELKVDKVTLQKELIRFRKTLHAAERDVELYRQQLIELQEKYKQNQMDDNAREEITELRRTLEDKDNEITGMKHKSVQIDNLQDRIHNLEAEIRRKELSLDDRDDKIEDLRQEATEREEKLHEAEMAISEAQSKIGELEKKSHAFNELKQSKEKIRNLESKISEMTREIERTKNDQQNALRRREQAEADIERLQDEIANKSFSAKSLNRQVEERVNRTQEELEKLREEYSSLHEKYLEKVEESNELNVKFNNLKSKTKTKKHDLKEKIEILIKEKADVVHEKDSISTKFESNLIEFHALIEKSKALEIENDDLGEKLSNLQRDLEASRSKIVEIEETLARERISATQSEQELKDRYQNEVNVLSNKIEDIQAQLERKERMSRDESEKWANDKRSLQAQKDLIEEKALGLQHSIDKLQESEGTLSSKEAKIKQTLKIETDRHNEQEAILNRQINELNEDIKIRQQNLVETQHELTVIKEELRLSQREQKQLEEKVEGLEDEIEVLQTNLDEETEAFNKEITATKKENEELLLQITSIKSDLTKARSMASNVQKETEESHINGERSREQLISLVKNSEEKLNNLRLEKKDLEDQLNKVNLEINSLRASKASLEIENFKIKDQLSSLQDLKEIPKFDQDRMNLKSSKQKLELEVLRLQEENNAANAERENAENQLDIKIIDMQNIEARLNTEIKNLQKKVKSSTDKRELAIAKMKILQLETRINELENHLNGSDSTDEEDNKEFSLIYRSLKESQEKETEYIQREADYKDVIRGLKLKIFELERKVHNTEISRFQNKSLESSPSIGNSKLKEELVELRAQLVSAHKNTKELRTQLKGAERDAQRKIKASNLDLEMRNQNLEAEKHNLGRSLEQVQLAKEELQIRNRTVESTILRLREKIERLEKALQAERLNSGENRTMVLERKDLHDMLRESQSQVEELDLLVRERDQSISNLTAIENELRTQLEILRGERSQLRKKCSSYHAQIEELQSQFGQAKAQWEIDRRNLTRRVRFANLSLSLQDSNNNDNDNYNHVNNNNENFDSNINLDECSIPQISKQQQNNHNLPPKLLKMKSEFDEREKNLVKQMRGVNLQLEWLRAKCQREEHFRAEAAFAKRFMGLQIALFEACNKADIQLLEKCGIKRPPPRPKKPMSLKRIGIVLRAMIRMKRAAERWAEKRKIDEKVRGQVEKQRKHLLHEIASKCSKEPANINTITTTSSSSSTKKRSSKSIVV</sequence>
<evidence type="ECO:0000313" key="10">
    <source>
        <dbReference type="EMBL" id="KHJ32818.1"/>
    </source>
</evidence>
<dbReference type="InterPro" id="IPR012943">
    <property type="entry name" value="Cnn_1N"/>
</dbReference>
<keyword evidence="2" id="KW-0963">Cytoplasm</keyword>
<dbReference type="Pfam" id="PF07989">
    <property type="entry name" value="Cnn_1N"/>
    <property type="match status" value="1"/>
</dbReference>
<keyword evidence="4 6" id="KW-0175">Coiled coil</keyword>
<dbReference type="OMA" id="FIAVYQH"/>
<dbReference type="Pfam" id="PF10495">
    <property type="entry name" value="PACT_coil_coil"/>
    <property type="match status" value="1"/>
</dbReference>
<evidence type="ECO:0000256" key="7">
    <source>
        <dbReference type="SAM" id="MobiDB-lite"/>
    </source>
</evidence>
<feature type="coiled-coil region" evidence="6">
    <location>
        <begin position="523"/>
        <end position="625"/>
    </location>
</feature>
<evidence type="ECO:0000256" key="5">
    <source>
        <dbReference type="ARBA" id="ARBA00023212"/>
    </source>
</evidence>
<gene>
    <name evidence="10" type="ORF">EV44_g5700</name>
</gene>
<protein>
    <submittedName>
        <fullName evidence="10">Putative microtubule associated protein</fullName>
    </submittedName>
</protein>
<dbReference type="GO" id="GO:0005737">
    <property type="term" value="C:cytoplasm"/>
    <property type="evidence" value="ECO:0007669"/>
    <property type="project" value="UniProtKB-ARBA"/>
</dbReference>
<evidence type="ECO:0000259" key="8">
    <source>
        <dbReference type="Pfam" id="PF07989"/>
    </source>
</evidence>
<evidence type="ECO:0000256" key="6">
    <source>
        <dbReference type="SAM" id="Coils"/>
    </source>
</evidence>
<dbReference type="STRING" id="52586.A0A0B1P3J3"/>
<keyword evidence="3" id="KW-0597">Phosphoprotein</keyword>
<feature type="coiled-coil region" evidence="6">
    <location>
        <begin position="658"/>
        <end position="734"/>
    </location>
</feature>
<dbReference type="EMBL" id="JNVN01001802">
    <property type="protein sequence ID" value="KHJ32818.1"/>
    <property type="molecule type" value="Genomic_DNA"/>
</dbReference>
<organism evidence="10 11">
    <name type="scientific">Uncinula necator</name>
    <name type="common">Grape powdery mildew</name>
    <dbReference type="NCBI Taxonomy" id="52586"/>
    <lineage>
        <taxon>Eukaryota</taxon>
        <taxon>Fungi</taxon>
        <taxon>Dikarya</taxon>
        <taxon>Ascomycota</taxon>
        <taxon>Pezizomycotina</taxon>
        <taxon>Leotiomycetes</taxon>
        <taxon>Erysiphales</taxon>
        <taxon>Erysiphaceae</taxon>
        <taxon>Erysiphe</taxon>
    </lineage>
</organism>
<feature type="domain" description="Pericentrin/AKAP-450 centrosomal targeting" evidence="9">
    <location>
        <begin position="1317"/>
        <end position="1391"/>
    </location>
</feature>
<feature type="domain" description="Centrosomin N-terminal motif 1" evidence="8">
    <location>
        <begin position="176"/>
        <end position="249"/>
    </location>
</feature>
<comment type="subcellular location">
    <subcellularLocation>
        <location evidence="1">Cytoplasm</location>
        <location evidence="1">Cytoskeleton</location>
        <location evidence="1">Microtubule organizing center</location>
    </subcellularLocation>
</comment>
<dbReference type="HOGENOM" id="CLU_002168_1_0_1"/>
<feature type="coiled-coil region" evidence="6">
    <location>
        <begin position="1175"/>
        <end position="1209"/>
    </location>
</feature>
<dbReference type="Gene3D" id="1.10.287.1490">
    <property type="match status" value="1"/>
</dbReference>
<dbReference type="PANTHER" id="PTHR23159">
    <property type="entry name" value="CENTROSOMAL PROTEIN 2"/>
    <property type="match status" value="1"/>
</dbReference>
<evidence type="ECO:0000259" key="9">
    <source>
        <dbReference type="Pfam" id="PF10495"/>
    </source>
</evidence>
<keyword evidence="11" id="KW-1185">Reference proteome</keyword>
<evidence type="ECO:0000256" key="2">
    <source>
        <dbReference type="ARBA" id="ARBA00022490"/>
    </source>
</evidence>
<comment type="caution">
    <text evidence="10">The sequence shown here is derived from an EMBL/GenBank/DDBJ whole genome shotgun (WGS) entry which is preliminary data.</text>
</comment>
<dbReference type="GO" id="GO:0005815">
    <property type="term" value="C:microtubule organizing center"/>
    <property type="evidence" value="ECO:0007669"/>
    <property type="project" value="UniProtKB-SubCell"/>
</dbReference>
<feature type="compositionally biased region" description="Basic residues" evidence="7">
    <location>
        <begin position="1439"/>
        <end position="1449"/>
    </location>
</feature>
<keyword evidence="5" id="KW-0206">Cytoskeleton</keyword>
<accession>A0A0B1P3J3</accession>
<dbReference type="Proteomes" id="UP000030854">
    <property type="component" value="Unassembled WGS sequence"/>
</dbReference>
<proteinExistence type="predicted"/>
<evidence type="ECO:0000256" key="3">
    <source>
        <dbReference type="ARBA" id="ARBA00022553"/>
    </source>
</evidence>
<reference evidence="10 11" key="1">
    <citation type="journal article" date="2014" name="BMC Genomics">
        <title>Adaptive genomic structural variation in the grape powdery mildew pathogen, Erysiphe necator.</title>
        <authorList>
            <person name="Jones L."/>
            <person name="Riaz S."/>
            <person name="Morales-Cruz A."/>
            <person name="Amrine K.C."/>
            <person name="McGuire B."/>
            <person name="Gubler W.D."/>
            <person name="Walker M.A."/>
            <person name="Cantu D."/>
        </authorList>
    </citation>
    <scope>NUCLEOTIDE SEQUENCE [LARGE SCALE GENOMIC DNA]</scope>
    <source>
        <strain evidence="11">c</strain>
    </source>
</reference>
<evidence type="ECO:0000313" key="11">
    <source>
        <dbReference type="Proteomes" id="UP000030854"/>
    </source>
</evidence>
<evidence type="ECO:0000256" key="4">
    <source>
        <dbReference type="ARBA" id="ARBA00023054"/>
    </source>
</evidence>
<feature type="coiled-coil region" evidence="6">
    <location>
        <begin position="857"/>
        <end position="953"/>
    </location>
</feature>
<dbReference type="PANTHER" id="PTHR23159:SF31">
    <property type="entry name" value="CENTROSOME-ASSOCIATED PROTEIN CEP250 ISOFORM X1"/>
    <property type="match status" value="1"/>
</dbReference>
<feature type="coiled-coil region" evidence="6">
    <location>
        <begin position="1024"/>
        <end position="1129"/>
    </location>
</feature>
<feature type="region of interest" description="Disordered" evidence="7">
    <location>
        <begin position="1424"/>
        <end position="1449"/>
    </location>
</feature>
<dbReference type="InterPro" id="IPR019528">
    <property type="entry name" value="PACT_domain"/>
</dbReference>